<dbReference type="EMBL" id="PUHQ01000027">
    <property type="protein sequence ID" value="KAG0662414.1"/>
    <property type="molecule type" value="Genomic_DNA"/>
</dbReference>
<keyword evidence="2" id="KW-0106">Calcium</keyword>
<dbReference type="InterPro" id="IPR018247">
    <property type="entry name" value="EF_Hand_1_Ca_BS"/>
</dbReference>
<dbReference type="SMART" id="SM00054">
    <property type="entry name" value="EFh"/>
    <property type="match status" value="2"/>
</dbReference>
<keyword evidence="6" id="KW-1185">Reference proteome</keyword>
<dbReference type="FunFam" id="1.10.238.10:FF:000001">
    <property type="entry name" value="Calmodulin 1"/>
    <property type="match status" value="1"/>
</dbReference>
<dbReference type="PROSITE" id="PS50222">
    <property type="entry name" value="EF_HAND_2"/>
    <property type="match status" value="2"/>
</dbReference>
<proteinExistence type="predicted"/>
<dbReference type="PANTHER" id="PTHR23049">
    <property type="entry name" value="MYOSIN REGULATORY LIGHT CHAIN 2"/>
    <property type="match status" value="1"/>
</dbReference>
<dbReference type="InterPro" id="IPR050403">
    <property type="entry name" value="Myosin_RLC"/>
</dbReference>
<evidence type="ECO:0000256" key="1">
    <source>
        <dbReference type="ARBA" id="ARBA00022737"/>
    </source>
</evidence>
<dbReference type="AlphaFoldDB" id="A0A9P6W214"/>
<dbReference type="Gene3D" id="1.10.238.10">
    <property type="entry name" value="EF-hand"/>
    <property type="match status" value="1"/>
</dbReference>
<dbReference type="PROSITE" id="PS00018">
    <property type="entry name" value="EF_HAND_1"/>
    <property type="match status" value="1"/>
</dbReference>
<comment type="caution">
    <text evidence="5">The sequence shown here is derived from an EMBL/GenBank/DDBJ whole genome shotgun (WGS) entry which is preliminary data.</text>
</comment>
<dbReference type="GO" id="GO:0005509">
    <property type="term" value="F:calcium ion binding"/>
    <property type="evidence" value="ECO:0007669"/>
    <property type="project" value="InterPro"/>
</dbReference>
<feature type="domain" description="EF-hand" evidence="4">
    <location>
        <begin position="141"/>
        <end position="176"/>
    </location>
</feature>
<keyword evidence="1" id="KW-0677">Repeat</keyword>
<dbReference type="InterPro" id="IPR002048">
    <property type="entry name" value="EF_hand_dom"/>
</dbReference>
<dbReference type="InterPro" id="IPR011992">
    <property type="entry name" value="EF-hand-dom_pair"/>
</dbReference>
<name>A0A9P6W214_RHOMI</name>
<reference evidence="5 6" key="1">
    <citation type="submission" date="2020-11" db="EMBL/GenBank/DDBJ databases">
        <title>Kefir isolates.</title>
        <authorList>
            <person name="Marcisauskas S."/>
            <person name="Kim Y."/>
            <person name="Blasche S."/>
        </authorList>
    </citation>
    <scope>NUCLEOTIDE SEQUENCE [LARGE SCALE GENOMIC DNA]</scope>
    <source>
        <strain evidence="5 6">KR</strain>
    </source>
</reference>
<dbReference type="OrthoDB" id="429467at2759"/>
<evidence type="ECO:0000256" key="3">
    <source>
        <dbReference type="SAM" id="MobiDB-lite"/>
    </source>
</evidence>
<sequence>MASTGLGLGRPSADSGSKAARGRHPRESSGAYTVFDVSTPLLPPSISPTSLTGMLPLEQPQQVQVFREAFNLCDQDGDGVISRSDLEGLLASLGALPSSDRAKSQSVNPDKLASLLSTPSSTPLNFTTFVTLLASHLSPLDPEPELLTAFASFDEDESGFVRVEDLKQALASGREGLNEDEIDALLHAPFYDPKTRKFNYRLFCQTLRVTDPDDEPEQQQQHSTAP</sequence>
<evidence type="ECO:0000259" key="4">
    <source>
        <dbReference type="PROSITE" id="PS50222"/>
    </source>
</evidence>
<gene>
    <name evidence="5" type="ORF">C6P46_003360</name>
</gene>
<evidence type="ECO:0000313" key="5">
    <source>
        <dbReference type="EMBL" id="KAG0662414.1"/>
    </source>
</evidence>
<dbReference type="Proteomes" id="UP000777482">
    <property type="component" value="Unassembled WGS sequence"/>
</dbReference>
<organism evidence="5 6">
    <name type="scientific">Rhodotorula mucilaginosa</name>
    <name type="common">Yeast</name>
    <name type="synonym">Rhodotorula rubra</name>
    <dbReference type="NCBI Taxonomy" id="5537"/>
    <lineage>
        <taxon>Eukaryota</taxon>
        <taxon>Fungi</taxon>
        <taxon>Dikarya</taxon>
        <taxon>Basidiomycota</taxon>
        <taxon>Pucciniomycotina</taxon>
        <taxon>Microbotryomycetes</taxon>
        <taxon>Sporidiobolales</taxon>
        <taxon>Sporidiobolaceae</taxon>
        <taxon>Rhodotorula</taxon>
    </lineage>
</organism>
<feature type="region of interest" description="Disordered" evidence="3">
    <location>
        <begin position="1"/>
        <end position="39"/>
    </location>
</feature>
<protein>
    <recommendedName>
        <fullName evidence="4">EF-hand domain-containing protein</fullName>
    </recommendedName>
</protein>
<evidence type="ECO:0000256" key="2">
    <source>
        <dbReference type="ARBA" id="ARBA00022837"/>
    </source>
</evidence>
<dbReference type="SUPFAM" id="SSF47473">
    <property type="entry name" value="EF-hand"/>
    <property type="match status" value="1"/>
</dbReference>
<accession>A0A9P6W214</accession>
<dbReference type="Pfam" id="PF13405">
    <property type="entry name" value="EF-hand_6"/>
    <property type="match status" value="1"/>
</dbReference>
<evidence type="ECO:0000313" key="6">
    <source>
        <dbReference type="Proteomes" id="UP000777482"/>
    </source>
</evidence>
<feature type="domain" description="EF-hand" evidence="4">
    <location>
        <begin position="61"/>
        <end position="96"/>
    </location>
</feature>